<evidence type="ECO:0000256" key="10">
    <source>
        <dbReference type="ARBA" id="ARBA00023049"/>
    </source>
</evidence>
<evidence type="ECO:0000256" key="6">
    <source>
        <dbReference type="ARBA" id="ARBA00022723"/>
    </source>
</evidence>
<evidence type="ECO:0000256" key="7">
    <source>
        <dbReference type="ARBA" id="ARBA00022801"/>
    </source>
</evidence>
<comment type="similarity">
    <text evidence="2 12">Belongs to the peptidase M48B family.</text>
</comment>
<keyword evidence="16" id="KW-1185">Reference proteome</keyword>
<proteinExistence type="inferred from homology"/>
<dbReference type="AlphaFoldDB" id="A0A437M334"/>
<dbReference type="GO" id="GO:0006508">
    <property type="term" value="P:proteolysis"/>
    <property type="evidence" value="ECO:0007669"/>
    <property type="project" value="UniProtKB-KW"/>
</dbReference>
<dbReference type="GO" id="GO:0005886">
    <property type="term" value="C:plasma membrane"/>
    <property type="evidence" value="ECO:0007669"/>
    <property type="project" value="UniProtKB-SubCell"/>
</dbReference>
<feature type="transmembrane region" description="Helical" evidence="12">
    <location>
        <begin position="175"/>
        <end position="195"/>
    </location>
</feature>
<dbReference type="EMBL" id="SACL01000008">
    <property type="protein sequence ID" value="RVT91965.1"/>
    <property type="molecule type" value="Genomic_DNA"/>
</dbReference>
<dbReference type="NCBIfam" id="NF002826">
    <property type="entry name" value="PRK03001.1"/>
    <property type="match status" value="1"/>
</dbReference>
<dbReference type="InterPro" id="IPR001915">
    <property type="entry name" value="Peptidase_M48"/>
</dbReference>
<reference evidence="15 16" key="1">
    <citation type="submission" date="2019-01" db="EMBL/GenBank/DDBJ databases">
        <authorList>
            <person name="Chen W.-M."/>
        </authorList>
    </citation>
    <scope>NUCLEOTIDE SEQUENCE [LARGE SCALE GENOMIC DNA]</scope>
    <source>
        <strain evidence="15 16">CCP-6</strain>
    </source>
</reference>
<dbReference type="CDD" id="cd07336">
    <property type="entry name" value="M48B_HtpX_like"/>
    <property type="match status" value="1"/>
</dbReference>
<feature type="transmembrane region" description="Helical" evidence="12">
    <location>
        <begin position="33"/>
        <end position="54"/>
    </location>
</feature>
<keyword evidence="8 12" id="KW-0862">Zinc</keyword>
<accession>A0A437M334</accession>
<feature type="region of interest" description="Disordered" evidence="13">
    <location>
        <begin position="285"/>
        <end position="319"/>
    </location>
</feature>
<evidence type="ECO:0000256" key="1">
    <source>
        <dbReference type="ARBA" id="ARBA00004651"/>
    </source>
</evidence>
<evidence type="ECO:0000256" key="11">
    <source>
        <dbReference type="ARBA" id="ARBA00023136"/>
    </source>
</evidence>
<keyword evidence="9 12" id="KW-1133">Transmembrane helix</keyword>
<evidence type="ECO:0000256" key="8">
    <source>
        <dbReference type="ARBA" id="ARBA00022833"/>
    </source>
</evidence>
<keyword evidence="7 12" id="KW-0378">Hydrolase</keyword>
<feature type="active site" evidence="12">
    <location>
        <position position="132"/>
    </location>
</feature>
<evidence type="ECO:0000313" key="15">
    <source>
        <dbReference type="EMBL" id="RVT91965.1"/>
    </source>
</evidence>
<keyword evidence="11 12" id="KW-0472">Membrane</keyword>
<keyword evidence="3 12" id="KW-1003">Cell membrane</keyword>
<feature type="binding site" evidence="12">
    <location>
        <position position="200"/>
    </location>
    <ligand>
        <name>Zn(2+)</name>
        <dbReference type="ChEBI" id="CHEBI:29105"/>
        <note>catalytic</note>
    </ligand>
</feature>
<organism evidence="15 16">
    <name type="scientific">Rhodovarius crocodyli</name>
    <dbReference type="NCBI Taxonomy" id="1979269"/>
    <lineage>
        <taxon>Bacteria</taxon>
        <taxon>Pseudomonadati</taxon>
        <taxon>Pseudomonadota</taxon>
        <taxon>Alphaproteobacteria</taxon>
        <taxon>Acetobacterales</taxon>
        <taxon>Roseomonadaceae</taxon>
        <taxon>Rhodovarius</taxon>
    </lineage>
</organism>
<keyword evidence="10 12" id="KW-0482">Metalloprotease</keyword>
<evidence type="ECO:0000256" key="3">
    <source>
        <dbReference type="ARBA" id="ARBA00022475"/>
    </source>
</evidence>
<evidence type="ECO:0000259" key="14">
    <source>
        <dbReference type="Pfam" id="PF01435"/>
    </source>
</evidence>
<comment type="caution">
    <text evidence="15">The sequence shown here is derived from an EMBL/GenBank/DDBJ whole genome shotgun (WGS) entry which is preliminary data.</text>
</comment>
<evidence type="ECO:0000256" key="13">
    <source>
        <dbReference type="SAM" id="MobiDB-lite"/>
    </source>
</evidence>
<evidence type="ECO:0000256" key="4">
    <source>
        <dbReference type="ARBA" id="ARBA00022670"/>
    </source>
</evidence>
<evidence type="ECO:0000256" key="5">
    <source>
        <dbReference type="ARBA" id="ARBA00022692"/>
    </source>
</evidence>
<dbReference type="RefSeq" id="WP_127789294.1">
    <property type="nucleotide sequence ID" value="NZ_SACL01000008.1"/>
</dbReference>
<keyword evidence="5 12" id="KW-0812">Transmembrane</keyword>
<dbReference type="EC" id="3.4.24.-" evidence="12"/>
<dbReference type="GO" id="GO:0004222">
    <property type="term" value="F:metalloendopeptidase activity"/>
    <property type="evidence" value="ECO:0007669"/>
    <property type="project" value="UniProtKB-UniRule"/>
</dbReference>
<protein>
    <recommendedName>
        <fullName evidence="12">Protease HtpX homolog</fullName>
        <ecNumber evidence="12">3.4.24.-</ecNumber>
    </recommendedName>
</protein>
<name>A0A437M334_9PROT</name>
<gene>
    <name evidence="12 15" type="primary">htpX</name>
    <name evidence="15" type="ORF">EOD42_19685</name>
</gene>
<dbReference type="Gene3D" id="3.30.2010.10">
    <property type="entry name" value="Metalloproteases ('zincins'), catalytic domain"/>
    <property type="match status" value="1"/>
</dbReference>
<feature type="domain" description="Peptidase M48" evidence="14">
    <location>
        <begin position="66"/>
        <end position="276"/>
    </location>
</feature>
<sequence length="319" mass="33534">MGGYFRTFVLLAVMTSLFIAAGAAIGGRSGAMVALVVAAGMNLFAWWGSAGMVLRMHHAEPVTEADAPRLYGMVHQLAQRAGLPMPALYIIHEDQPNAFATGRGPSNAAVAVNSGLVNMMSEEQVAGVVAHELAHIKHRDTLVMSIAATLSGAIGMLAQFGGIFGSSRDRRGSPIAGLLLVIVGPIAAAFVQMAISRAREYEADREGAEICGNPEWLASALERLENYKEGAVNEAAEQNPATAHMFIINPLQNFSMQSMFRTHPATEDRVARLRAMRPTGGVMLDHAAAGPSSTPLPGKGGSPWTNPGGGAGKPRSPWG</sequence>
<feature type="binding site" evidence="12">
    <location>
        <position position="131"/>
    </location>
    <ligand>
        <name>Zn(2+)</name>
        <dbReference type="ChEBI" id="CHEBI:29105"/>
        <note>catalytic</note>
    </ligand>
</feature>
<dbReference type="HAMAP" id="MF_00188">
    <property type="entry name" value="Pept_M48_protease_HtpX"/>
    <property type="match status" value="1"/>
</dbReference>
<keyword evidence="4 12" id="KW-0645">Protease</keyword>
<feature type="transmembrane region" description="Helical" evidence="12">
    <location>
        <begin position="142"/>
        <end position="163"/>
    </location>
</feature>
<evidence type="ECO:0000256" key="9">
    <source>
        <dbReference type="ARBA" id="ARBA00022989"/>
    </source>
</evidence>
<dbReference type="Proteomes" id="UP000282957">
    <property type="component" value="Unassembled WGS sequence"/>
</dbReference>
<dbReference type="GO" id="GO:0008270">
    <property type="term" value="F:zinc ion binding"/>
    <property type="evidence" value="ECO:0007669"/>
    <property type="project" value="UniProtKB-UniRule"/>
</dbReference>
<dbReference type="PANTHER" id="PTHR43221">
    <property type="entry name" value="PROTEASE HTPX"/>
    <property type="match status" value="1"/>
</dbReference>
<dbReference type="PANTHER" id="PTHR43221:SF1">
    <property type="entry name" value="PROTEASE HTPX"/>
    <property type="match status" value="1"/>
</dbReference>
<dbReference type="InterPro" id="IPR050083">
    <property type="entry name" value="HtpX_protease"/>
</dbReference>
<dbReference type="Pfam" id="PF01435">
    <property type="entry name" value="Peptidase_M48"/>
    <property type="match status" value="1"/>
</dbReference>
<dbReference type="InterPro" id="IPR022919">
    <property type="entry name" value="Pept_M48_protease_HtpX"/>
</dbReference>
<keyword evidence="6 12" id="KW-0479">Metal-binding</keyword>
<evidence type="ECO:0000256" key="2">
    <source>
        <dbReference type="ARBA" id="ARBA00009779"/>
    </source>
</evidence>
<dbReference type="OrthoDB" id="15218at2"/>
<feature type="binding site" evidence="12">
    <location>
        <position position="135"/>
    </location>
    <ligand>
        <name>Zn(2+)</name>
        <dbReference type="ChEBI" id="CHEBI:29105"/>
        <note>catalytic</note>
    </ligand>
</feature>
<evidence type="ECO:0000256" key="12">
    <source>
        <dbReference type="HAMAP-Rule" id="MF_00188"/>
    </source>
</evidence>
<comment type="cofactor">
    <cofactor evidence="12">
        <name>Zn(2+)</name>
        <dbReference type="ChEBI" id="CHEBI:29105"/>
    </cofactor>
    <text evidence="12">Binds 1 zinc ion per subunit.</text>
</comment>
<evidence type="ECO:0000313" key="16">
    <source>
        <dbReference type="Proteomes" id="UP000282957"/>
    </source>
</evidence>
<comment type="subcellular location">
    <subcellularLocation>
        <location evidence="1 12">Cell membrane</location>
        <topology evidence="1 12">Multi-pass membrane protein</topology>
    </subcellularLocation>
</comment>